<keyword evidence="3" id="KW-0732">Signal</keyword>
<evidence type="ECO:0000256" key="2">
    <source>
        <dbReference type="ARBA" id="ARBA00010742"/>
    </source>
</evidence>
<dbReference type="PANTHER" id="PTHR30024:SF47">
    <property type="entry name" value="TAURINE-BINDING PERIPLASMIC PROTEIN"/>
    <property type="match status" value="1"/>
</dbReference>
<dbReference type="EMBL" id="CP041614">
    <property type="protein sequence ID" value="QDO85980.1"/>
    <property type="molecule type" value="Genomic_DNA"/>
</dbReference>
<evidence type="ECO:0000313" key="5">
    <source>
        <dbReference type="Proteomes" id="UP000315947"/>
    </source>
</evidence>
<evidence type="ECO:0000256" key="3">
    <source>
        <dbReference type="ARBA" id="ARBA00022729"/>
    </source>
</evidence>
<protein>
    <submittedName>
        <fullName evidence="4">Nitrate ABC transporter</fullName>
    </submittedName>
</protein>
<dbReference type="SUPFAM" id="SSF53850">
    <property type="entry name" value="Periplasmic binding protein-like II"/>
    <property type="match status" value="1"/>
</dbReference>
<dbReference type="Gene3D" id="3.40.190.10">
    <property type="entry name" value="Periplasmic binding protein-like II"/>
    <property type="match status" value="2"/>
</dbReference>
<comment type="similarity">
    <text evidence="2">Belongs to the bacterial solute-binding protein SsuA/TauA family.</text>
</comment>
<accession>A0ABX5X3P6</accession>
<comment type="subcellular location">
    <subcellularLocation>
        <location evidence="1">Periplasm</location>
    </subcellularLocation>
</comment>
<evidence type="ECO:0000256" key="1">
    <source>
        <dbReference type="ARBA" id="ARBA00004418"/>
    </source>
</evidence>
<proteinExistence type="inferred from homology"/>
<dbReference type="Proteomes" id="UP000315947">
    <property type="component" value="Chromosome"/>
</dbReference>
<sequence length="347" mass="38515">MVRLVTYSLSHLNLSPHSHRIQPRFSESLFHCLKFIFLALVLILPLSSCKPIPEAPLRIASNTWPGYEPLYLARTLGYYQNSQVNLVEMTSASEVIHALRNHTIEGAALTLDEVLTVMEDGYQLKVILVMDFSNGGDVLLSKPEISSLTQLKGKNIAVEYTAVGAILLNGALDAAELSARDVNIIACSFDEHQACYTQADAVVTFEPNRTNILALGANQLFDSSQIPGRIIDVLAVHSDALDSHPKALEQLIKGYFQAIDYFKQKPQAAAELMKARLQLTPREILHSYQGLHLPSLAENLDLLRGETSKLEEIASELSIFMHERRLLSRKVSVKALASDRFTLEVNP</sequence>
<organism evidence="4 5">
    <name type="scientific">Shewanella psychropiezotolerans</name>
    <dbReference type="NCBI Taxonomy" id="2593655"/>
    <lineage>
        <taxon>Bacteria</taxon>
        <taxon>Pseudomonadati</taxon>
        <taxon>Pseudomonadota</taxon>
        <taxon>Gammaproteobacteria</taxon>
        <taxon>Alteromonadales</taxon>
        <taxon>Shewanellaceae</taxon>
        <taxon>Shewanella</taxon>
    </lineage>
</organism>
<dbReference type="PANTHER" id="PTHR30024">
    <property type="entry name" value="ALIPHATIC SULFONATES-BINDING PROTEIN-RELATED"/>
    <property type="match status" value="1"/>
</dbReference>
<evidence type="ECO:0000313" key="4">
    <source>
        <dbReference type="EMBL" id="QDO85980.1"/>
    </source>
</evidence>
<reference evidence="4 5" key="1">
    <citation type="submission" date="2019-07" db="EMBL/GenBank/DDBJ databases">
        <title>Shewanella sp. YLB-06 whole genomic sequence.</title>
        <authorList>
            <person name="Yu L."/>
        </authorList>
    </citation>
    <scope>NUCLEOTIDE SEQUENCE [LARGE SCALE GENOMIC DNA]</scope>
    <source>
        <strain evidence="4 5">YLB-06</strain>
    </source>
</reference>
<gene>
    <name evidence="4" type="ORF">FM037_25400</name>
</gene>
<name>A0ABX5X3P6_9GAMM</name>
<dbReference type="Pfam" id="PF13379">
    <property type="entry name" value="NMT1_2"/>
    <property type="match status" value="1"/>
</dbReference>
<keyword evidence="5" id="KW-1185">Reference proteome</keyword>